<organism evidence="1 2">
    <name type="scientific">Spiromyces aspiralis</name>
    <dbReference type="NCBI Taxonomy" id="68401"/>
    <lineage>
        <taxon>Eukaryota</taxon>
        <taxon>Fungi</taxon>
        <taxon>Fungi incertae sedis</taxon>
        <taxon>Zoopagomycota</taxon>
        <taxon>Kickxellomycotina</taxon>
        <taxon>Kickxellomycetes</taxon>
        <taxon>Kickxellales</taxon>
        <taxon>Kickxellaceae</taxon>
        <taxon>Spiromyces</taxon>
    </lineage>
</organism>
<keyword evidence="2" id="KW-1185">Reference proteome</keyword>
<proteinExistence type="predicted"/>
<dbReference type="Proteomes" id="UP001145114">
    <property type="component" value="Unassembled WGS sequence"/>
</dbReference>
<reference evidence="1" key="1">
    <citation type="submission" date="2022-06" db="EMBL/GenBank/DDBJ databases">
        <title>Phylogenomic reconstructions and comparative analyses of Kickxellomycotina fungi.</title>
        <authorList>
            <person name="Reynolds N.K."/>
            <person name="Stajich J.E."/>
            <person name="Barry K."/>
            <person name="Grigoriev I.V."/>
            <person name="Crous P."/>
            <person name="Smith M.E."/>
        </authorList>
    </citation>
    <scope>NUCLEOTIDE SEQUENCE</scope>
    <source>
        <strain evidence="1">RSA 2271</strain>
    </source>
</reference>
<comment type="caution">
    <text evidence="1">The sequence shown here is derived from an EMBL/GenBank/DDBJ whole genome shotgun (WGS) entry which is preliminary data.</text>
</comment>
<evidence type="ECO:0000313" key="1">
    <source>
        <dbReference type="EMBL" id="KAJ1674750.1"/>
    </source>
</evidence>
<dbReference type="EMBL" id="JAMZIH010005711">
    <property type="protein sequence ID" value="KAJ1674750.1"/>
    <property type="molecule type" value="Genomic_DNA"/>
</dbReference>
<name>A0ACC1HDR8_9FUNG</name>
<evidence type="ECO:0000313" key="2">
    <source>
        <dbReference type="Proteomes" id="UP001145114"/>
    </source>
</evidence>
<sequence>MFKRNTYIMSNGDITMVPIYVVNGDGVPASHFVEPPKSKPKPKSGNNPVYFVGFLKHGDDSDDPFEGSDSPKSAMAATTSPAELFAGTKDDTYA</sequence>
<gene>
    <name evidence="1" type="ORF">EV182_002640</name>
</gene>
<accession>A0ACC1HDR8</accession>
<protein>
    <submittedName>
        <fullName evidence="1">Uncharacterized protein</fullName>
    </submittedName>
</protein>